<dbReference type="InterPro" id="IPR032623">
    <property type="entry name" value="FecR_N"/>
</dbReference>
<gene>
    <name evidence="3" type="ORF">EIP75_18910</name>
</gene>
<evidence type="ECO:0000259" key="2">
    <source>
        <dbReference type="Pfam" id="PF16220"/>
    </source>
</evidence>
<keyword evidence="4" id="KW-1185">Reference proteome</keyword>
<comment type="caution">
    <text evidence="3">The sequence shown here is derived from an EMBL/GenBank/DDBJ whole genome shotgun (WGS) entry which is preliminary data.</text>
</comment>
<dbReference type="InterPro" id="IPR006860">
    <property type="entry name" value="FecR"/>
</dbReference>
<dbReference type="Pfam" id="PF16220">
    <property type="entry name" value="DUF4880"/>
    <property type="match status" value="1"/>
</dbReference>
<protein>
    <submittedName>
        <fullName evidence="3">DUF4880 domain-containing protein</fullName>
    </submittedName>
</protein>
<name>A0A3R8YL20_9BURK</name>
<proteinExistence type="predicted"/>
<dbReference type="RefSeq" id="WP_125244844.1">
    <property type="nucleotide sequence ID" value="NZ_RSED01000018.1"/>
</dbReference>
<feature type="domain" description="FecR protein" evidence="1">
    <location>
        <begin position="127"/>
        <end position="220"/>
    </location>
</feature>
<dbReference type="OrthoDB" id="1100567at2"/>
<dbReference type="PIRSF" id="PIRSF018266">
    <property type="entry name" value="FecR"/>
    <property type="match status" value="1"/>
</dbReference>
<reference evidence="3 4" key="1">
    <citation type="submission" date="2018-12" db="EMBL/GenBank/DDBJ databases">
        <title>The whole draft genome of Aquabacterium sp. SJQ9.</title>
        <authorList>
            <person name="Sun L."/>
            <person name="Gao X."/>
            <person name="Chen W."/>
            <person name="Huang K."/>
        </authorList>
    </citation>
    <scope>NUCLEOTIDE SEQUENCE [LARGE SCALE GENOMIC DNA]</scope>
    <source>
        <strain evidence="3 4">SJQ9</strain>
    </source>
</reference>
<dbReference type="PANTHER" id="PTHR30273">
    <property type="entry name" value="PERIPLASMIC SIGNAL SENSOR AND SIGMA FACTOR ACTIVATOR FECR-RELATED"/>
    <property type="match status" value="1"/>
</dbReference>
<accession>A0A3R8YL20</accession>
<sequence>MPPPATQATDSGPIDRAVLEEAARWYVRLQGDETAEAASSQARSWQHWLDEAPAHRRAWERVRRLQARMGRVPVDIAVPTLKARAAGMTSRRGAFKTLGVVLGTGALGAAGWKVFEQAPWQVWGAACRTGTGERRSYRLADGSMLELNTGSAVDVAFDVQTRLLRLHEGEILVTTHPDPGGMVRPFVVQTRQGRLTALGTRFIVRQMDGVTRLTVLEHAVLAQPAQASSQAVKVEAGQQLLLSADKVGALQAASAYEDAWSRGMLVALDWRLDEFLRELGRYTPGVLTCDSAVAALKVSGVFRLDQPEAVLHNLTGSLSVRVQRLGRWWTRVSAA</sequence>
<dbReference type="Gene3D" id="2.60.120.1440">
    <property type="match status" value="1"/>
</dbReference>
<feature type="domain" description="FecR N-terminal" evidence="2">
    <location>
        <begin position="20"/>
        <end position="65"/>
    </location>
</feature>
<dbReference type="AlphaFoldDB" id="A0A3R8YL20"/>
<dbReference type="EMBL" id="RSED01000018">
    <property type="protein sequence ID" value="RRS02837.1"/>
    <property type="molecule type" value="Genomic_DNA"/>
</dbReference>
<dbReference type="Proteomes" id="UP000269265">
    <property type="component" value="Unassembled WGS sequence"/>
</dbReference>
<dbReference type="PANTHER" id="PTHR30273:SF2">
    <property type="entry name" value="PROTEIN FECR"/>
    <property type="match status" value="1"/>
</dbReference>
<evidence type="ECO:0000313" key="4">
    <source>
        <dbReference type="Proteomes" id="UP000269265"/>
    </source>
</evidence>
<dbReference type="InterPro" id="IPR012373">
    <property type="entry name" value="Ferrdict_sens_TM"/>
</dbReference>
<dbReference type="GO" id="GO:0016989">
    <property type="term" value="F:sigma factor antagonist activity"/>
    <property type="evidence" value="ECO:0007669"/>
    <property type="project" value="TreeGrafter"/>
</dbReference>
<evidence type="ECO:0000259" key="1">
    <source>
        <dbReference type="Pfam" id="PF04773"/>
    </source>
</evidence>
<evidence type="ECO:0000313" key="3">
    <source>
        <dbReference type="EMBL" id="RRS02837.1"/>
    </source>
</evidence>
<dbReference type="Pfam" id="PF04773">
    <property type="entry name" value="FecR"/>
    <property type="match status" value="1"/>
</dbReference>
<organism evidence="3 4">
    <name type="scientific">Aquabacterium soli</name>
    <dbReference type="NCBI Taxonomy" id="2493092"/>
    <lineage>
        <taxon>Bacteria</taxon>
        <taxon>Pseudomonadati</taxon>
        <taxon>Pseudomonadota</taxon>
        <taxon>Betaproteobacteria</taxon>
        <taxon>Burkholderiales</taxon>
        <taxon>Aquabacterium</taxon>
    </lineage>
</organism>